<dbReference type="Proteomes" id="UP000037848">
    <property type="component" value="Unassembled WGS sequence"/>
</dbReference>
<dbReference type="AlphaFoldDB" id="A0A0N1MQP2"/>
<dbReference type="EMBL" id="LHPH01000037">
    <property type="protein sequence ID" value="KPH56700.1"/>
    <property type="molecule type" value="Genomic_DNA"/>
</dbReference>
<dbReference type="STRING" id="187330.AMS58_11515"/>
<dbReference type="RefSeq" id="WP_054456083.1">
    <property type="nucleotide sequence ID" value="NZ_LHPH01000037.1"/>
</dbReference>
<gene>
    <name evidence="1" type="ORF">ADS77_20655</name>
</gene>
<sequence length="265" mass="29755">MLDKNLTPEQLTIVCADLAHLRLIADLKLAPTIPYFAEKPYPIGRCREIRDEVFTLLQTQIPTTNKPGLSLLKELITQGSPLQKAWGSLRDEYFQNAFILGPWYIDVSNDTVNANKPRIEILPLATSNFTPIKDFTQFIKIARSYWKVDIYRNDVCPALAPYMPLLCVGTNGASWLGAANDDMLNIAINSNFKESRLILNSLPRAPVHIVQRWQKVLAGFSNDHLLVHEGDPIKYCDVYAKSSSKPDLVKRDAAVIAYSSLPKSV</sequence>
<accession>A0A0N1MQP2</accession>
<name>A0A0N1MQP2_9GAMM</name>
<comment type="caution">
    <text evidence="1">The sequence shown here is derived from an EMBL/GenBank/DDBJ whole genome shotgun (WGS) entry which is preliminary data.</text>
</comment>
<evidence type="ECO:0000313" key="2">
    <source>
        <dbReference type="Proteomes" id="UP000037848"/>
    </source>
</evidence>
<organism evidence="1 2">
    <name type="scientific">Pseudoalteromonas porphyrae</name>
    <dbReference type="NCBI Taxonomy" id="187330"/>
    <lineage>
        <taxon>Bacteria</taxon>
        <taxon>Pseudomonadati</taxon>
        <taxon>Pseudomonadota</taxon>
        <taxon>Gammaproteobacteria</taxon>
        <taxon>Alteromonadales</taxon>
        <taxon>Pseudoalteromonadaceae</taxon>
        <taxon>Pseudoalteromonas</taxon>
    </lineage>
</organism>
<keyword evidence="2" id="KW-1185">Reference proteome</keyword>
<proteinExistence type="predicted"/>
<dbReference type="PATRIC" id="fig|187330.3.peg.3059"/>
<evidence type="ECO:0000313" key="1">
    <source>
        <dbReference type="EMBL" id="KPH56700.1"/>
    </source>
</evidence>
<dbReference type="OrthoDB" id="5573608at2"/>
<reference evidence="1 2" key="1">
    <citation type="submission" date="2015-08" db="EMBL/GenBank/DDBJ databases">
        <title>Draft Genome Sequence of Pseudoalteromonas porphyrae UCD-SED14.</title>
        <authorList>
            <person name="Coil D.A."/>
            <person name="Jospin G."/>
            <person name="Lee R.D."/>
            <person name="Eisen J.A."/>
        </authorList>
    </citation>
    <scope>NUCLEOTIDE SEQUENCE [LARGE SCALE GENOMIC DNA]</scope>
    <source>
        <strain evidence="1 2">UCD-SED14</strain>
    </source>
</reference>
<protein>
    <submittedName>
        <fullName evidence="1">Uncharacterized protein</fullName>
    </submittedName>
</protein>